<feature type="domain" description="Cadherin" evidence="15">
    <location>
        <begin position="1006"/>
        <end position="1114"/>
    </location>
</feature>
<protein>
    <submittedName>
        <fullName evidence="16">Protocadherin-15</fullName>
    </submittedName>
</protein>
<sequence>SVWRLRAALWLLSALAAAPAAVRAELCDVTSGQAIIILDITESTGAQVDQQTSPSELPIEGDPEAEIELSVSEAGTDYFALSGRRLQLVKPLDRDEQDLSTLSFQISCRVRAAGRVRSIPVIVRITDVNDNPPVFGGRPYVATVPESTPVGSTIFREVHAEDKDAGVNGQVDYTIIPGNTSPESDGYGIFSINLPHQGLITVNKSLDYERTSFYYITIKAMDRAQPADTRLSATTTLTVTVADSNDQDPVFEYESCPRVGSFCANPEYRASVTSGEVSGVLAIKPERIKAMDLDSLSASIRYSFMSGRPGNYDQFFTIDPRTGAVTHTAAVDRAATRKFEIVVKAEEESEERRFATAKLTVDVLGIDSSPPVVTASSYTGNVNENAAPGTPVYDDYPEPRPVTLTVTDPDLTFADDVPTYTWELTTTAFRIDPGGQLVVAEKNLDRDPPNPGLYTFQIVAREAWEGGAASAPITLTVELNDVNDNQPRLPVYPPVSVQAGAARRTIAKISAKDNDIGDNAVVKYSIHHVSNNGKEKFSLNASTGDLTLVGEVEAGEQYSVTLRATDKGGLYSQSILEVMVNRGPNTGGPIFTLPRYSAVISEGAAPDSAIATLTAIDPEGDAATFSFVGGNDLRHFDIGDTSGTIRLKEKLDRESLDSYALIVKAEDPEGLANTATVTITVGDINDKNPEFVGLPYSFRVDEGLTEAIVGTVTAEDGDLDLHGEVMYSVPEESPFSIGSETGEIRTKAALDYEKQQVHYLVVTAKDGAADPRISTATVTVLVTDVGDEPPIFTQQVYEALVPENVPDTLVATVVATDPDTRPVITYVLVSGDTQLFSIEPQSGRITTIRGLDYEQAPRHTIVVGTLENPDGPQATCSVLVTVEDKNDNPPIFNAPIPPLTIPEASPPGTLVATALATDADGTKPNSQVEYELNGYGVAPDYFAIDKDSGVITIKADLQPELESDFELEIVARDLGSPQLSTTSTASVSVERPGVEPSVPKTWATFSDTEYSAEVKEDTAVGTLVHKLNILNKPDLVGHLRCTILDGNRDGLFNVDVTAERHCGLFVKAPLDYETKKHFTLSVALELPTAPPETENRVAKVHINVIDVNDNKPEFIFTPPYSDLAHSSYYAFVSENAPISSTVLHVTATDKDSGDFGTIQYKLVPKSNRGGFFHLEPNGILKTEKELSSVSPSLLPFNLTVVANDNPHKSEGDSHSTSVSVIVNLVQESHRLVMVVEASPNRVKDSKDKLVAVLQEHSNKIVGIEKVESRRFIGNYSIRSDTNSTDVWFHIVDPLTGRLLERKHPAVEQFTVKDPGRNKLLYHVTAALNGTRATDIRSPLILQPVVETTVQPPVRKAVTLEGLHVALIVLAGIIAVLGLIGICYICVQWQKYVRHRSEAEKAVVVVAPPYERVGSVIEPVAKEYEVQVLHMSVPLDDDSVQEVPMDPRPSHHFSMDNVSYITKQQSVSEDGSTISSAEMEGVMGGHMGIRRMSPHGHHDTLGMEWDTPPGQRHMQHIAAMAASTPAGRNPAYEHFPDDDEDVGEGPLSVSATNENVMFGRRGIADPSPVQTTTEL</sequence>
<evidence type="ECO:0000256" key="10">
    <source>
        <dbReference type="ARBA" id="ARBA00023157"/>
    </source>
</evidence>
<evidence type="ECO:0000256" key="2">
    <source>
        <dbReference type="ARBA" id="ARBA00022536"/>
    </source>
</evidence>
<evidence type="ECO:0000256" key="13">
    <source>
        <dbReference type="SAM" id="Phobius"/>
    </source>
</evidence>
<proteinExistence type="predicted"/>
<dbReference type="FunFam" id="2.60.40.60:FF:000020">
    <property type="entry name" value="Dachsous cadherin-related 1b"/>
    <property type="match status" value="1"/>
</dbReference>
<reference evidence="16 17" key="2">
    <citation type="submission" date="2019-01" db="EMBL/GenBank/DDBJ databases">
        <title>The decoding of complex shrimp genome reveals the adaptation for benthos swimmer, frequently molting mechanism and breeding impact on genome.</title>
        <authorList>
            <person name="Sun Y."/>
            <person name="Gao Y."/>
            <person name="Yu Y."/>
        </authorList>
    </citation>
    <scope>NUCLEOTIDE SEQUENCE [LARGE SCALE GENOMIC DNA]</scope>
    <source>
        <tissue evidence="16">Muscle</tissue>
    </source>
</reference>
<keyword evidence="11" id="KW-0325">Glycoprotein</keyword>
<keyword evidence="7" id="KW-0130">Cell adhesion</keyword>
<dbReference type="FunFam" id="2.60.40.60:FF:000024">
    <property type="entry name" value="FAT atypical cadherin 3"/>
    <property type="match status" value="1"/>
</dbReference>
<evidence type="ECO:0000256" key="9">
    <source>
        <dbReference type="ARBA" id="ARBA00023136"/>
    </source>
</evidence>
<accession>A0A3R7QPQ4</accession>
<keyword evidence="3 13" id="KW-0812">Transmembrane</keyword>
<dbReference type="PANTHER" id="PTHR24026:SF93">
    <property type="entry name" value="CADHERIN-99C"/>
    <property type="match status" value="1"/>
</dbReference>
<dbReference type="PROSITE" id="PS00232">
    <property type="entry name" value="CADHERIN_1"/>
    <property type="match status" value="4"/>
</dbReference>
<dbReference type="FunFam" id="2.60.40.60:FF:000094">
    <property type="entry name" value="protocadherin gamma-C4 isoform X2"/>
    <property type="match status" value="1"/>
</dbReference>
<feature type="chain" id="PRO_5018711791" evidence="14">
    <location>
        <begin position="25"/>
        <end position="1574"/>
    </location>
</feature>
<dbReference type="Proteomes" id="UP000283509">
    <property type="component" value="Unassembled WGS sequence"/>
</dbReference>
<evidence type="ECO:0000256" key="5">
    <source>
        <dbReference type="ARBA" id="ARBA00022737"/>
    </source>
</evidence>
<organism evidence="16 17">
    <name type="scientific">Penaeus vannamei</name>
    <name type="common">Whiteleg shrimp</name>
    <name type="synonym">Litopenaeus vannamei</name>
    <dbReference type="NCBI Taxonomy" id="6689"/>
    <lineage>
        <taxon>Eukaryota</taxon>
        <taxon>Metazoa</taxon>
        <taxon>Ecdysozoa</taxon>
        <taxon>Arthropoda</taxon>
        <taxon>Crustacea</taxon>
        <taxon>Multicrustacea</taxon>
        <taxon>Malacostraca</taxon>
        <taxon>Eumalacostraca</taxon>
        <taxon>Eucarida</taxon>
        <taxon>Decapoda</taxon>
        <taxon>Dendrobranchiata</taxon>
        <taxon>Penaeoidea</taxon>
        <taxon>Penaeidae</taxon>
        <taxon>Penaeus</taxon>
    </lineage>
</organism>
<reference evidence="16 17" key="1">
    <citation type="submission" date="2018-04" db="EMBL/GenBank/DDBJ databases">
        <authorList>
            <person name="Zhang X."/>
            <person name="Yuan J."/>
            <person name="Li F."/>
            <person name="Xiang J."/>
        </authorList>
    </citation>
    <scope>NUCLEOTIDE SEQUENCE [LARGE SCALE GENOMIC DNA]</scope>
    <source>
        <tissue evidence="16">Muscle</tissue>
    </source>
</reference>
<evidence type="ECO:0000256" key="8">
    <source>
        <dbReference type="ARBA" id="ARBA00022989"/>
    </source>
</evidence>
<dbReference type="InterPro" id="IPR020894">
    <property type="entry name" value="Cadherin_CS"/>
</dbReference>
<feature type="transmembrane region" description="Helical" evidence="13">
    <location>
        <begin position="1362"/>
        <end position="1386"/>
    </location>
</feature>
<dbReference type="GO" id="GO:0005886">
    <property type="term" value="C:plasma membrane"/>
    <property type="evidence" value="ECO:0007669"/>
    <property type="project" value="InterPro"/>
</dbReference>
<dbReference type="Gene3D" id="2.60.40.60">
    <property type="entry name" value="Cadherins"/>
    <property type="match status" value="11"/>
</dbReference>
<comment type="subcellular location">
    <subcellularLocation>
        <location evidence="1">Membrane</location>
        <topology evidence="1">Single-pass membrane protein</topology>
    </subcellularLocation>
</comment>
<dbReference type="SMART" id="SM00112">
    <property type="entry name" value="CA"/>
    <property type="match status" value="11"/>
</dbReference>
<dbReference type="InterPro" id="IPR015919">
    <property type="entry name" value="Cadherin-like_sf"/>
</dbReference>
<evidence type="ECO:0000313" key="17">
    <source>
        <dbReference type="Proteomes" id="UP000283509"/>
    </source>
</evidence>
<feature type="signal peptide" evidence="14">
    <location>
        <begin position="1"/>
        <end position="24"/>
    </location>
</feature>
<dbReference type="PANTHER" id="PTHR24026">
    <property type="entry name" value="FAT ATYPICAL CADHERIN-RELATED"/>
    <property type="match status" value="1"/>
</dbReference>
<evidence type="ECO:0000259" key="15">
    <source>
        <dbReference type="PROSITE" id="PS50268"/>
    </source>
</evidence>
<dbReference type="Pfam" id="PF00028">
    <property type="entry name" value="Cadherin"/>
    <property type="match status" value="9"/>
</dbReference>
<dbReference type="GO" id="GO:0009653">
    <property type="term" value="P:anatomical structure morphogenesis"/>
    <property type="evidence" value="ECO:0007669"/>
    <property type="project" value="UniProtKB-ARBA"/>
</dbReference>
<evidence type="ECO:0000256" key="6">
    <source>
        <dbReference type="ARBA" id="ARBA00022837"/>
    </source>
</evidence>
<feature type="domain" description="Cadherin" evidence="15">
    <location>
        <begin position="793"/>
        <end position="892"/>
    </location>
</feature>
<feature type="domain" description="Cadherin" evidence="15">
    <location>
        <begin position="592"/>
        <end position="691"/>
    </location>
</feature>
<feature type="domain" description="Cadherin" evidence="15">
    <location>
        <begin position="136"/>
        <end position="251"/>
    </location>
</feature>
<gene>
    <name evidence="16" type="ORF">C7M84_007452</name>
</gene>
<keyword evidence="2" id="KW-0245">EGF-like domain</keyword>
<evidence type="ECO:0000256" key="7">
    <source>
        <dbReference type="ARBA" id="ARBA00022889"/>
    </source>
</evidence>
<keyword evidence="9 13" id="KW-0472">Membrane</keyword>
<feature type="domain" description="Cadherin" evidence="15">
    <location>
        <begin position="1124"/>
        <end position="1241"/>
    </location>
</feature>
<keyword evidence="17" id="KW-1185">Reference proteome</keyword>
<feature type="domain" description="Cadherin" evidence="15">
    <location>
        <begin position="374"/>
        <end position="489"/>
    </location>
</feature>
<keyword evidence="6 12" id="KW-0106">Calcium</keyword>
<feature type="domain" description="Cadherin" evidence="15">
    <location>
        <begin position="893"/>
        <end position="1001"/>
    </location>
</feature>
<keyword evidence="8 13" id="KW-1133">Transmembrane helix</keyword>
<keyword evidence="10" id="KW-1015">Disulfide bond</keyword>
<evidence type="ECO:0000313" key="16">
    <source>
        <dbReference type="EMBL" id="ROT74065.1"/>
    </source>
</evidence>
<dbReference type="CDD" id="cd11304">
    <property type="entry name" value="Cadherin_repeat"/>
    <property type="match status" value="11"/>
</dbReference>
<feature type="domain" description="Cadherin" evidence="15">
    <location>
        <begin position="692"/>
        <end position="792"/>
    </location>
</feature>
<feature type="domain" description="Cadherin" evidence="15">
    <location>
        <begin position="506"/>
        <end position="591"/>
    </location>
</feature>
<dbReference type="SUPFAM" id="SSF49313">
    <property type="entry name" value="Cadherin-like"/>
    <property type="match status" value="10"/>
</dbReference>
<dbReference type="PRINTS" id="PR00205">
    <property type="entry name" value="CADHERIN"/>
</dbReference>
<dbReference type="OrthoDB" id="10029135at2759"/>
<dbReference type="STRING" id="6689.A0A3R7QPQ4"/>
<feature type="domain" description="Cadherin" evidence="15">
    <location>
        <begin position="264"/>
        <end position="373"/>
    </location>
</feature>
<name>A0A3R7QPQ4_PENVA</name>
<evidence type="ECO:0000256" key="4">
    <source>
        <dbReference type="ARBA" id="ARBA00022729"/>
    </source>
</evidence>
<dbReference type="EMBL" id="QCYY01001944">
    <property type="protein sequence ID" value="ROT74065.1"/>
    <property type="molecule type" value="Genomic_DNA"/>
</dbReference>
<evidence type="ECO:0000256" key="1">
    <source>
        <dbReference type="ARBA" id="ARBA00004167"/>
    </source>
</evidence>
<dbReference type="GO" id="GO:0005509">
    <property type="term" value="F:calcium ion binding"/>
    <property type="evidence" value="ECO:0007669"/>
    <property type="project" value="UniProtKB-UniRule"/>
</dbReference>
<dbReference type="FunFam" id="2.60.40.60:FF:000232">
    <property type="entry name" value="Neural-cadherin"/>
    <property type="match status" value="1"/>
</dbReference>
<keyword evidence="4 14" id="KW-0732">Signal</keyword>
<dbReference type="GO" id="GO:0007156">
    <property type="term" value="P:homophilic cell adhesion via plasma membrane adhesion molecules"/>
    <property type="evidence" value="ECO:0007669"/>
    <property type="project" value="InterPro"/>
</dbReference>
<keyword evidence="5" id="KW-0677">Repeat</keyword>
<evidence type="ECO:0000256" key="3">
    <source>
        <dbReference type="ARBA" id="ARBA00022692"/>
    </source>
</evidence>
<evidence type="ECO:0000256" key="12">
    <source>
        <dbReference type="PROSITE-ProRule" id="PRU00043"/>
    </source>
</evidence>
<dbReference type="PROSITE" id="PS50268">
    <property type="entry name" value="CADHERIN_2"/>
    <property type="match status" value="11"/>
</dbReference>
<evidence type="ECO:0000256" key="14">
    <source>
        <dbReference type="SAM" id="SignalP"/>
    </source>
</evidence>
<evidence type="ECO:0000256" key="11">
    <source>
        <dbReference type="ARBA" id="ARBA00023180"/>
    </source>
</evidence>
<feature type="domain" description="Cadherin" evidence="15">
    <location>
        <begin position="60"/>
        <end position="135"/>
    </location>
</feature>
<dbReference type="InterPro" id="IPR002126">
    <property type="entry name" value="Cadherin-like_dom"/>
</dbReference>
<comment type="caution">
    <text evidence="16">The sequence shown here is derived from an EMBL/GenBank/DDBJ whole genome shotgun (WGS) entry which is preliminary data.</text>
</comment>
<dbReference type="GO" id="GO:0060429">
    <property type="term" value="P:epithelium development"/>
    <property type="evidence" value="ECO:0007669"/>
    <property type="project" value="UniProtKB-ARBA"/>
</dbReference>
<feature type="non-terminal residue" evidence="16">
    <location>
        <position position="1"/>
    </location>
</feature>